<gene>
    <name evidence="1" type="ORF">GLOINDRAFT_337256</name>
</gene>
<name>U9T3D2_RHIID</name>
<accession>U9T3D2</accession>
<dbReference type="EMBL" id="KI295573">
    <property type="protein sequence ID" value="ESA02645.1"/>
    <property type="molecule type" value="Genomic_DNA"/>
</dbReference>
<organism evidence="1">
    <name type="scientific">Rhizophagus irregularis (strain DAOM 181602 / DAOM 197198 / MUCL 43194)</name>
    <name type="common">Arbuscular mycorrhizal fungus</name>
    <name type="synonym">Glomus intraradices</name>
    <dbReference type="NCBI Taxonomy" id="747089"/>
    <lineage>
        <taxon>Eukaryota</taxon>
        <taxon>Fungi</taxon>
        <taxon>Fungi incertae sedis</taxon>
        <taxon>Mucoromycota</taxon>
        <taxon>Glomeromycotina</taxon>
        <taxon>Glomeromycetes</taxon>
        <taxon>Glomerales</taxon>
        <taxon>Glomeraceae</taxon>
        <taxon>Rhizophagus</taxon>
    </lineage>
</organism>
<dbReference type="HOGENOM" id="CLU_3051568_0_0_1"/>
<evidence type="ECO:0000313" key="1">
    <source>
        <dbReference type="EMBL" id="ESA02645.1"/>
    </source>
</evidence>
<reference evidence="1" key="1">
    <citation type="submission" date="2013-07" db="EMBL/GenBank/DDBJ databases">
        <title>The genome of an arbuscular mycorrhizal fungus provides insights into the evolution of the oldest plant symbiosis.</title>
        <authorList>
            <consortium name="DOE Joint Genome Institute"/>
            <person name="Tisserant E."/>
            <person name="Malbreil M."/>
            <person name="Kuo A."/>
            <person name="Kohler A."/>
            <person name="Symeonidi A."/>
            <person name="Balestrini R."/>
            <person name="Charron P."/>
            <person name="Duensing N."/>
            <person name="Frei-dit-Frey N."/>
            <person name="Gianinazzi-Pearson V."/>
            <person name="Gilbert B."/>
            <person name="Handa Y."/>
            <person name="Hijri M."/>
            <person name="Kaul R."/>
            <person name="Kawaguchi M."/>
            <person name="Krajinski F."/>
            <person name="Lammers P."/>
            <person name="Lapierre D."/>
            <person name="Masclaux F.G."/>
            <person name="Murat C."/>
            <person name="Morin E."/>
            <person name="Ndikumana S."/>
            <person name="Pagni M."/>
            <person name="Petitpierre D."/>
            <person name="Requena N."/>
            <person name="Rosikiewicz P."/>
            <person name="Riley R."/>
            <person name="Saito K."/>
            <person name="San Clemente H."/>
            <person name="Shapiro H."/>
            <person name="van Tuinen D."/>
            <person name="Becard G."/>
            <person name="Bonfante P."/>
            <person name="Paszkowski U."/>
            <person name="Shachar-Hill Y."/>
            <person name="Young J.P."/>
            <person name="Sanders I.R."/>
            <person name="Henrissat B."/>
            <person name="Rensing S.A."/>
            <person name="Grigoriev I.V."/>
            <person name="Corradi N."/>
            <person name="Roux C."/>
            <person name="Martin F."/>
        </authorList>
    </citation>
    <scope>NUCLEOTIDE SEQUENCE</scope>
    <source>
        <strain evidence="1">DAOM 197198</strain>
    </source>
</reference>
<dbReference type="AlphaFoldDB" id="U9T3D2"/>
<sequence>MRSIFKHSSRLDEIPEFNSIYCLNAEPQVEYLNTNLTEKKFEPSTYSKILLTMF</sequence>
<protein>
    <submittedName>
        <fullName evidence="1">Uncharacterized protein</fullName>
    </submittedName>
</protein>
<proteinExistence type="predicted"/>